<reference evidence="2 3" key="1">
    <citation type="submission" date="2020-12" db="EMBL/GenBank/DDBJ databases">
        <title>Microbacterium sp. HY060.</title>
        <authorList>
            <person name="Zhou J."/>
        </authorList>
    </citation>
    <scope>NUCLEOTIDE SEQUENCE [LARGE SCALE GENOMIC DNA]</scope>
    <source>
        <strain evidence="2 3">HY60</strain>
    </source>
</reference>
<dbReference type="Proteomes" id="UP000662814">
    <property type="component" value="Chromosome"/>
</dbReference>
<name>A0ABX6YLQ0_9MICO</name>
<keyword evidence="3" id="KW-1185">Reference proteome</keyword>
<feature type="transmembrane region" description="Helical" evidence="1">
    <location>
        <begin position="130"/>
        <end position="154"/>
    </location>
</feature>
<feature type="transmembrane region" description="Helical" evidence="1">
    <location>
        <begin position="18"/>
        <end position="39"/>
    </location>
</feature>
<proteinExistence type="predicted"/>
<keyword evidence="1" id="KW-1133">Transmembrane helix</keyword>
<feature type="transmembrane region" description="Helical" evidence="1">
    <location>
        <begin position="193"/>
        <end position="216"/>
    </location>
</feature>
<evidence type="ECO:0000313" key="3">
    <source>
        <dbReference type="Proteomes" id="UP000662814"/>
    </source>
</evidence>
<dbReference type="RefSeq" id="WP_166988621.1">
    <property type="nucleotide sequence ID" value="NZ_CP061169.1"/>
</dbReference>
<organism evidence="2 3">
    <name type="scientific">Paramicrobacterium chengjingii</name>
    <dbReference type="NCBI Taxonomy" id="2769067"/>
    <lineage>
        <taxon>Bacteria</taxon>
        <taxon>Bacillati</taxon>
        <taxon>Actinomycetota</taxon>
        <taxon>Actinomycetes</taxon>
        <taxon>Micrococcales</taxon>
        <taxon>Microbacteriaceae</taxon>
        <taxon>Paramicrobacterium</taxon>
    </lineage>
</organism>
<feature type="transmembrane region" description="Helical" evidence="1">
    <location>
        <begin position="166"/>
        <end position="187"/>
    </location>
</feature>
<feature type="transmembrane region" description="Helical" evidence="1">
    <location>
        <begin position="90"/>
        <end position="110"/>
    </location>
</feature>
<keyword evidence="1" id="KW-0812">Transmembrane</keyword>
<gene>
    <name evidence="2" type="ORF">HCR76_04525</name>
</gene>
<sequence length="239" mass="24678">MPPDQAGFDRGAAVTRSLLGWGVVAGPFYVVVGLILALTRPGFDLTRDALSLLMLGEHGWMQQTNAALSALMVLAAAYGVLRTLRSGRGLAIGSLTAVYGICLGLSAVFLPAPTEQFPPEQSGEIVSAGGILHLVFGALGFVALAAAAFSYARWAASRSESRHVQLGAWCGSTILVGFIAGAALAQFPIGVAALWIAVLAGWLWLALTSAHLYTVAPHPVISERQQPPSDPSAGGSTSA</sequence>
<dbReference type="EMBL" id="CP061169">
    <property type="protein sequence ID" value="QPZ39331.1"/>
    <property type="molecule type" value="Genomic_DNA"/>
</dbReference>
<dbReference type="InterPro" id="IPR009339">
    <property type="entry name" value="DUF998"/>
</dbReference>
<dbReference type="Pfam" id="PF06197">
    <property type="entry name" value="DUF998"/>
    <property type="match status" value="1"/>
</dbReference>
<evidence type="ECO:0000313" key="2">
    <source>
        <dbReference type="EMBL" id="QPZ39331.1"/>
    </source>
</evidence>
<protein>
    <submittedName>
        <fullName evidence="2">DUF998 domain-containing protein</fullName>
    </submittedName>
</protein>
<evidence type="ECO:0000256" key="1">
    <source>
        <dbReference type="SAM" id="Phobius"/>
    </source>
</evidence>
<keyword evidence="1" id="KW-0472">Membrane</keyword>
<feature type="transmembrane region" description="Helical" evidence="1">
    <location>
        <begin position="59"/>
        <end position="81"/>
    </location>
</feature>
<accession>A0ABX6YLQ0</accession>